<protein>
    <submittedName>
        <fullName evidence="1">Uncharacterized protein</fullName>
    </submittedName>
</protein>
<gene>
    <name evidence="1" type="ORF">L6452_28422</name>
</gene>
<sequence length="108" mass="12506">MLHADTDKHENQVPISSSDRRFSFLNGMESLISFPRLPTFLWPDRDREPISPGLYSDFWNFGLKNSTDYDLLRFEKWSSEDCGVKFFGLGHSVFPNPYFNSGAFVPFS</sequence>
<evidence type="ECO:0000313" key="2">
    <source>
        <dbReference type="Proteomes" id="UP001055879"/>
    </source>
</evidence>
<evidence type="ECO:0000313" key="1">
    <source>
        <dbReference type="EMBL" id="KAI3702673.1"/>
    </source>
</evidence>
<reference evidence="2" key="1">
    <citation type="journal article" date="2022" name="Mol. Ecol. Resour.">
        <title>The genomes of chicory, endive, great burdock and yacon provide insights into Asteraceae palaeo-polyploidization history and plant inulin production.</title>
        <authorList>
            <person name="Fan W."/>
            <person name="Wang S."/>
            <person name="Wang H."/>
            <person name="Wang A."/>
            <person name="Jiang F."/>
            <person name="Liu H."/>
            <person name="Zhao H."/>
            <person name="Xu D."/>
            <person name="Zhang Y."/>
        </authorList>
    </citation>
    <scope>NUCLEOTIDE SEQUENCE [LARGE SCALE GENOMIC DNA]</scope>
    <source>
        <strain evidence="2">cv. Niubang</strain>
    </source>
</reference>
<dbReference type="Proteomes" id="UP001055879">
    <property type="component" value="Linkage Group LG09"/>
</dbReference>
<organism evidence="1 2">
    <name type="scientific">Arctium lappa</name>
    <name type="common">Greater burdock</name>
    <name type="synonym">Lappa major</name>
    <dbReference type="NCBI Taxonomy" id="4217"/>
    <lineage>
        <taxon>Eukaryota</taxon>
        <taxon>Viridiplantae</taxon>
        <taxon>Streptophyta</taxon>
        <taxon>Embryophyta</taxon>
        <taxon>Tracheophyta</taxon>
        <taxon>Spermatophyta</taxon>
        <taxon>Magnoliopsida</taxon>
        <taxon>eudicotyledons</taxon>
        <taxon>Gunneridae</taxon>
        <taxon>Pentapetalae</taxon>
        <taxon>asterids</taxon>
        <taxon>campanulids</taxon>
        <taxon>Asterales</taxon>
        <taxon>Asteraceae</taxon>
        <taxon>Carduoideae</taxon>
        <taxon>Cardueae</taxon>
        <taxon>Arctiinae</taxon>
        <taxon>Arctium</taxon>
    </lineage>
</organism>
<reference evidence="1 2" key="2">
    <citation type="journal article" date="2022" name="Mol. Ecol. Resour.">
        <title>The genomes of chicory, endive, great burdock and yacon provide insights into Asteraceae paleo-polyploidization history and plant inulin production.</title>
        <authorList>
            <person name="Fan W."/>
            <person name="Wang S."/>
            <person name="Wang H."/>
            <person name="Wang A."/>
            <person name="Jiang F."/>
            <person name="Liu H."/>
            <person name="Zhao H."/>
            <person name="Xu D."/>
            <person name="Zhang Y."/>
        </authorList>
    </citation>
    <scope>NUCLEOTIDE SEQUENCE [LARGE SCALE GENOMIC DNA]</scope>
    <source>
        <strain evidence="2">cv. Niubang</strain>
    </source>
</reference>
<proteinExistence type="predicted"/>
<dbReference type="EMBL" id="CM042055">
    <property type="protein sequence ID" value="KAI3702673.1"/>
    <property type="molecule type" value="Genomic_DNA"/>
</dbReference>
<accession>A0ACB8ZYE7</accession>
<keyword evidence="2" id="KW-1185">Reference proteome</keyword>
<comment type="caution">
    <text evidence="1">The sequence shown here is derived from an EMBL/GenBank/DDBJ whole genome shotgun (WGS) entry which is preliminary data.</text>
</comment>
<name>A0ACB8ZYE7_ARCLA</name>